<keyword evidence="13" id="KW-0175">Coiled coil</keyword>
<dbReference type="SUPFAM" id="SSF55874">
    <property type="entry name" value="ATPase domain of HSP90 chaperone/DNA topoisomerase II/histidine kinase"/>
    <property type="match status" value="2"/>
</dbReference>
<keyword evidence="15" id="KW-0812">Transmembrane</keyword>
<dbReference type="EMBL" id="RBOJ01000072">
    <property type="protein sequence ID" value="RMM49911.1"/>
    <property type="molecule type" value="Genomic_DNA"/>
</dbReference>
<keyword evidence="9" id="KW-0067">ATP-binding</keyword>
<keyword evidence="20" id="KW-1185">Reference proteome</keyword>
<dbReference type="InterPro" id="IPR036097">
    <property type="entry name" value="HisK_dim/P_sf"/>
</dbReference>
<dbReference type="Pfam" id="PF00072">
    <property type="entry name" value="Response_reg"/>
    <property type="match status" value="1"/>
</dbReference>
<evidence type="ECO:0000256" key="3">
    <source>
        <dbReference type="ARBA" id="ARBA00012438"/>
    </source>
</evidence>
<dbReference type="GO" id="GO:0005524">
    <property type="term" value="F:ATP binding"/>
    <property type="evidence" value="ECO:0007669"/>
    <property type="project" value="UniProtKB-KW"/>
</dbReference>
<dbReference type="CDD" id="cd16922">
    <property type="entry name" value="HATPase_EvgS-ArcB-TorS-like"/>
    <property type="match status" value="1"/>
</dbReference>
<evidence type="ECO:0000256" key="15">
    <source>
        <dbReference type="SAM" id="Phobius"/>
    </source>
</evidence>
<dbReference type="GO" id="GO:0000155">
    <property type="term" value="F:phosphorelay sensor kinase activity"/>
    <property type="evidence" value="ECO:0007669"/>
    <property type="project" value="InterPro"/>
</dbReference>
<dbReference type="AlphaFoldDB" id="A0A3M3EK68"/>
<dbReference type="Pfam" id="PF00512">
    <property type="entry name" value="HisKA"/>
    <property type="match status" value="1"/>
</dbReference>
<dbReference type="PROSITE" id="PS50885">
    <property type="entry name" value="HAMP"/>
    <property type="match status" value="1"/>
</dbReference>
<dbReference type="Gene3D" id="6.10.340.10">
    <property type="match status" value="1"/>
</dbReference>
<keyword evidence="6" id="KW-0808">Transferase</keyword>
<dbReference type="InterPro" id="IPR001789">
    <property type="entry name" value="Sig_transdc_resp-reg_receiver"/>
</dbReference>
<name>A0A3M3EK68_9PSED</name>
<feature type="domain" description="Response regulatory" evidence="17">
    <location>
        <begin position="866"/>
        <end position="981"/>
    </location>
</feature>
<feature type="coiled-coil region" evidence="13">
    <location>
        <begin position="524"/>
        <end position="580"/>
    </location>
</feature>
<feature type="region of interest" description="Disordered" evidence="14">
    <location>
        <begin position="808"/>
        <end position="827"/>
    </location>
</feature>
<evidence type="ECO:0000256" key="10">
    <source>
        <dbReference type="ARBA" id="ARBA00023012"/>
    </source>
</evidence>
<accession>A0A3M3EK68</accession>
<dbReference type="SMART" id="SM00448">
    <property type="entry name" value="REC"/>
    <property type="match status" value="1"/>
</dbReference>
<feature type="transmembrane region" description="Helical" evidence="15">
    <location>
        <begin position="40"/>
        <end position="64"/>
    </location>
</feature>
<dbReference type="SUPFAM" id="SSF52172">
    <property type="entry name" value="CheY-like"/>
    <property type="match status" value="1"/>
</dbReference>
<evidence type="ECO:0000256" key="13">
    <source>
        <dbReference type="SAM" id="Coils"/>
    </source>
</evidence>
<evidence type="ECO:0000256" key="12">
    <source>
        <dbReference type="PROSITE-ProRule" id="PRU00169"/>
    </source>
</evidence>
<feature type="domain" description="HAMP" evidence="18">
    <location>
        <begin position="473"/>
        <end position="526"/>
    </location>
</feature>
<dbReference type="InterPro" id="IPR004358">
    <property type="entry name" value="Sig_transdc_His_kin-like_C"/>
</dbReference>
<dbReference type="CDD" id="cd06225">
    <property type="entry name" value="HAMP"/>
    <property type="match status" value="1"/>
</dbReference>
<dbReference type="GO" id="GO:0005886">
    <property type="term" value="C:plasma membrane"/>
    <property type="evidence" value="ECO:0007669"/>
    <property type="project" value="UniProtKB-SubCell"/>
</dbReference>
<dbReference type="InterPro" id="IPR003594">
    <property type="entry name" value="HATPase_dom"/>
</dbReference>
<dbReference type="PANTHER" id="PTHR43547:SF2">
    <property type="entry name" value="HYBRID SIGNAL TRANSDUCTION HISTIDINE KINASE C"/>
    <property type="match status" value="1"/>
</dbReference>
<comment type="subcellular location">
    <subcellularLocation>
        <location evidence="2">Cell membrane</location>
    </subcellularLocation>
</comment>
<organism evidence="19 20">
    <name type="scientific">Pseudomonas corrugata</name>
    <dbReference type="NCBI Taxonomy" id="47879"/>
    <lineage>
        <taxon>Bacteria</taxon>
        <taxon>Pseudomonadati</taxon>
        <taxon>Pseudomonadota</taxon>
        <taxon>Gammaproteobacteria</taxon>
        <taxon>Pseudomonadales</taxon>
        <taxon>Pseudomonadaceae</taxon>
        <taxon>Pseudomonas</taxon>
    </lineage>
</organism>
<evidence type="ECO:0000256" key="5">
    <source>
        <dbReference type="ARBA" id="ARBA00022553"/>
    </source>
</evidence>
<keyword evidence="15" id="KW-1133">Transmembrane helix</keyword>
<evidence type="ECO:0000256" key="7">
    <source>
        <dbReference type="ARBA" id="ARBA00022741"/>
    </source>
</evidence>
<keyword evidence="8" id="KW-0418">Kinase</keyword>
<feature type="domain" description="Histidine kinase" evidence="16">
    <location>
        <begin position="587"/>
        <end position="805"/>
    </location>
</feature>
<dbReference type="Gene3D" id="3.30.565.10">
    <property type="entry name" value="Histidine kinase-like ATPase, C-terminal domain"/>
    <property type="match status" value="2"/>
</dbReference>
<keyword evidence="7" id="KW-0547">Nucleotide-binding</keyword>
<dbReference type="Pfam" id="PF02518">
    <property type="entry name" value="HATPase_c"/>
    <property type="match status" value="2"/>
</dbReference>
<reference evidence="19 20" key="1">
    <citation type="submission" date="2018-08" db="EMBL/GenBank/DDBJ databases">
        <title>Recombination of ecologically and evolutionarily significant loci maintains genetic cohesion in the Pseudomonas syringae species complex.</title>
        <authorList>
            <person name="Dillon M."/>
            <person name="Thakur S."/>
            <person name="Almeida R.N.D."/>
            <person name="Weir B.S."/>
            <person name="Guttman D.S."/>
        </authorList>
    </citation>
    <scope>NUCLEOTIDE SEQUENCE [LARGE SCALE GENOMIC DNA]</scope>
    <source>
        <strain evidence="19 20">NCPPB2445</strain>
    </source>
</reference>
<dbReference type="Proteomes" id="UP000270661">
    <property type="component" value="Unassembled WGS sequence"/>
</dbReference>
<evidence type="ECO:0000256" key="2">
    <source>
        <dbReference type="ARBA" id="ARBA00004236"/>
    </source>
</evidence>
<dbReference type="InterPro" id="IPR036890">
    <property type="entry name" value="HATPase_C_sf"/>
</dbReference>
<dbReference type="Gene3D" id="3.40.50.2300">
    <property type="match status" value="1"/>
</dbReference>
<evidence type="ECO:0000256" key="1">
    <source>
        <dbReference type="ARBA" id="ARBA00000085"/>
    </source>
</evidence>
<evidence type="ECO:0000256" key="11">
    <source>
        <dbReference type="ARBA" id="ARBA00023136"/>
    </source>
</evidence>
<evidence type="ECO:0000259" key="17">
    <source>
        <dbReference type="PROSITE" id="PS50110"/>
    </source>
</evidence>
<dbReference type="PANTHER" id="PTHR43547">
    <property type="entry name" value="TWO-COMPONENT HISTIDINE KINASE"/>
    <property type="match status" value="1"/>
</dbReference>
<dbReference type="InterPro" id="IPR003661">
    <property type="entry name" value="HisK_dim/P_dom"/>
</dbReference>
<feature type="domain" description="Histidine kinase" evidence="16">
    <location>
        <begin position="1113"/>
        <end position="1263"/>
    </location>
</feature>
<evidence type="ECO:0000259" key="18">
    <source>
        <dbReference type="PROSITE" id="PS50885"/>
    </source>
</evidence>
<protein>
    <recommendedName>
        <fullName evidence="3">histidine kinase</fullName>
        <ecNumber evidence="3">2.7.13.3</ecNumber>
    </recommendedName>
</protein>
<evidence type="ECO:0000256" key="8">
    <source>
        <dbReference type="ARBA" id="ARBA00022777"/>
    </source>
</evidence>
<comment type="catalytic activity">
    <reaction evidence="1">
        <text>ATP + protein L-histidine = ADP + protein N-phospho-L-histidine.</text>
        <dbReference type="EC" id="2.7.13.3"/>
    </reaction>
</comment>
<evidence type="ECO:0000256" key="9">
    <source>
        <dbReference type="ARBA" id="ARBA00022840"/>
    </source>
</evidence>
<dbReference type="Gene3D" id="1.10.287.130">
    <property type="match status" value="1"/>
</dbReference>
<dbReference type="InterPro" id="IPR005467">
    <property type="entry name" value="His_kinase_dom"/>
</dbReference>
<feature type="region of interest" description="Disordered" evidence="14">
    <location>
        <begin position="834"/>
        <end position="867"/>
    </location>
</feature>
<evidence type="ECO:0000313" key="19">
    <source>
        <dbReference type="EMBL" id="RMM49911.1"/>
    </source>
</evidence>
<dbReference type="SUPFAM" id="SSF47384">
    <property type="entry name" value="Homodimeric domain of signal transducing histidine kinase"/>
    <property type="match status" value="1"/>
</dbReference>
<evidence type="ECO:0000256" key="14">
    <source>
        <dbReference type="SAM" id="MobiDB-lite"/>
    </source>
</evidence>
<feature type="modified residue" description="4-aspartylphosphate" evidence="12">
    <location>
        <position position="914"/>
    </location>
</feature>
<dbReference type="InterPro" id="IPR011006">
    <property type="entry name" value="CheY-like_superfamily"/>
</dbReference>
<dbReference type="SMART" id="SM00388">
    <property type="entry name" value="HisKA"/>
    <property type="match status" value="1"/>
</dbReference>
<dbReference type="PROSITE" id="PS50109">
    <property type="entry name" value="HIS_KIN"/>
    <property type="match status" value="2"/>
</dbReference>
<dbReference type="STRING" id="47879.AXG94_02790"/>
<evidence type="ECO:0000259" key="16">
    <source>
        <dbReference type="PROSITE" id="PS50109"/>
    </source>
</evidence>
<dbReference type="PROSITE" id="PS50110">
    <property type="entry name" value="RESPONSE_REGULATORY"/>
    <property type="match status" value="1"/>
</dbReference>
<sequence length="1277" mass="136180">MRPSIVQRRRRLCRRLSSSSGAGGRREVMVTLKPARDRPIAVRIGMAVAALVFLMLVVSVVNFYGLRGMVRAVDSASHSAEILASVNGATGRVENFIATRDLESLLQAEGMVTAAIAGLTAIPVAEAQSLKGSLERLAAAITALRAATLTMDGETENMTAHYGRMREATRLIEQGVTDGLKGLDTRADDHEARRSNIESAHRILDVLRNGERIITANVAKMLVSGNGAAAATARNASSALAPVVEQLREVMGTPQEAEALDRLATAVAAASLAVDHLDEAPKLRGTEALQQLAAVEEVVERLDAMLDELDEHVSHDANDIQAATGLLHNAAALSKRFAERVATLEAQTLSFRLAPSAEVAGSVGDILDELSRLSRVLPSAGGLQAKAAPLTVSDQIAGYRAAFARFHQASNALSDARDQVRNEARSAGLLVARFAGEARSDALVHKDRGMLATVVAGAVAILLAGAIAWSTSRFVAQPIVALATVMRRLAAGDLNAEIASAGRGDEIGIMTRAVRVFQENALRIRVLEAEAEAERQQVQASLERMVAERTDTLHHQTRMLEAQAVELIQARNQAEAANQAKSDFVATVSHELRTPLTLILAPLEQLSAANTPPADWRAQIDRAQRNALRLMNRVNDILDFSKAEAGKFESCPAPVDLNKAVGVLAEDAAMVAKSKGCILTFSIDPALTTVFVDPGHFEKILLNLVSNAIKFTPTGGTIHLAATTLEGERFELAVHDSGIGIAPDKLQLLFQRFSQIDNSATRHYSGTGIGLALVKDLVELMGGDVGVSSEPGRGSCFFVRLPLGTAQNTVPAETGNGRGRLSPSSTITTEQRHLRFDDGHHGSSSDRTSAPGTDDEQHSEHASQSRVLVVDDSPEMLDYLSELLLDDYIVTTATDGEQAWALLQHRPIDVILSDVMMPELDGFGLTARIKASAGFAHLPVILLTARGGSEACVSGLESGADDYIAKPFSPLELKARVRAVLRMSQVQAELQARSRQAGMAEIATAVLHNVGNILNSVNVSAETVSRQMRASKAQGLGKVAQLINEHTDDLSDFLTADLKGKMLPGYLLKLAEVVTAEQQGIIEELGLLTKGIDHIKTVVAAQQSHAVAVSVVEAVPVPELVDDALRMSTGSLARQEVTVVKEITDLPLLLLDRHRVLLILVNLIRNARQALEGVKDRSPCITFGAFLADGPALRITVTDNGNGIAPEHLKRIFSHGFTTRKDGHGFGLHSCALAAQEMGGGLTVHSDGVGQGATFTLDIPLEGTNASEVSEPKRAHE</sequence>
<dbReference type="Pfam" id="PF00672">
    <property type="entry name" value="HAMP"/>
    <property type="match status" value="1"/>
</dbReference>
<dbReference type="SMART" id="SM00304">
    <property type="entry name" value="HAMP"/>
    <property type="match status" value="1"/>
</dbReference>
<evidence type="ECO:0000256" key="4">
    <source>
        <dbReference type="ARBA" id="ARBA00022475"/>
    </source>
</evidence>
<feature type="compositionally biased region" description="Basic and acidic residues" evidence="14">
    <location>
        <begin position="834"/>
        <end position="844"/>
    </location>
</feature>
<dbReference type="FunFam" id="3.30.565.10:FF:000023">
    <property type="entry name" value="PAS domain-containing sensor histidine kinase"/>
    <property type="match status" value="1"/>
</dbReference>
<dbReference type="PRINTS" id="PR00344">
    <property type="entry name" value="BCTRLSENSOR"/>
</dbReference>
<keyword evidence="4" id="KW-1003">Cell membrane</keyword>
<proteinExistence type="predicted"/>
<keyword evidence="10" id="KW-0902">Two-component regulatory system</keyword>
<dbReference type="SUPFAM" id="SSF158472">
    <property type="entry name" value="HAMP domain-like"/>
    <property type="match status" value="1"/>
</dbReference>
<dbReference type="SMART" id="SM00387">
    <property type="entry name" value="HATPase_c"/>
    <property type="match status" value="2"/>
</dbReference>
<keyword evidence="11 15" id="KW-0472">Membrane</keyword>
<comment type="caution">
    <text evidence="19">The sequence shown here is derived from an EMBL/GenBank/DDBJ whole genome shotgun (WGS) entry which is preliminary data.</text>
</comment>
<dbReference type="InterPro" id="IPR003660">
    <property type="entry name" value="HAMP_dom"/>
</dbReference>
<gene>
    <name evidence="19" type="ORF">ALQ77_05318</name>
</gene>
<dbReference type="CDD" id="cd00082">
    <property type="entry name" value="HisKA"/>
    <property type="match status" value="1"/>
</dbReference>
<keyword evidence="5 12" id="KW-0597">Phosphoprotein</keyword>
<evidence type="ECO:0000313" key="20">
    <source>
        <dbReference type="Proteomes" id="UP000270661"/>
    </source>
</evidence>
<dbReference type="EC" id="2.7.13.3" evidence="3"/>
<evidence type="ECO:0000256" key="6">
    <source>
        <dbReference type="ARBA" id="ARBA00022679"/>
    </source>
</evidence>